<feature type="compositionally biased region" description="Polar residues" evidence="9">
    <location>
        <begin position="235"/>
        <end position="265"/>
    </location>
</feature>
<dbReference type="GO" id="GO:0006887">
    <property type="term" value="P:exocytosis"/>
    <property type="evidence" value="ECO:0007669"/>
    <property type="project" value="UniProtKB-KW"/>
</dbReference>
<keyword evidence="6" id="KW-1053">Target membrane</keyword>
<dbReference type="Gene3D" id="2.30.42.10">
    <property type="match status" value="1"/>
</dbReference>
<reference evidence="14" key="1">
    <citation type="journal article" date="2020" name="PLoS Negl. Trop. Dis.">
        <title>High-quality nuclear genome for Sarcoptes scabiei-A critical resource for a neglected parasite.</title>
        <authorList>
            <person name="Korhonen P.K."/>
            <person name="Gasser R.B."/>
            <person name="Ma G."/>
            <person name="Wang T."/>
            <person name="Stroehlein A.J."/>
            <person name="Young N.D."/>
            <person name="Ang C.S."/>
            <person name="Fernando D.D."/>
            <person name="Lu H.C."/>
            <person name="Taylor S."/>
            <person name="Reynolds S.L."/>
            <person name="Mofiz E."/>
            <person name="Najaraj S.H."/>
            <person name="Gowda H."/>
            <person name="Madugundu A."/>
            <person name="Renuse S."/>
            <person name="Holt D."/>
            <person name="Pandey A."/>
            <person name="Papenfuss A.T."/>
            <person name="Fischer K."/>
        </authorList>
    </citation>
    <scope>NUCLEOTIDE SEQUENCE [LARGE SCALE GENOMIC DNA]</scope>
</reference>
<evidence type="ECO:0000256" key="1">
    <source>
        <dbReference type="ARBA" id="ARBA00004175"/>
    </source>
</evidence>
<dbReference type="SMART" id="SM00228">
    <property type="entry name" value="PDZ"/>
    <property type="match status" value="1"/>
</dbReference>
<dbReference type="Pfam" id="PF00595">
    <property type="entry name" value="PDZ"/>
    <property type="match status" value="1"/>
</dbReference>
<dbReference type="SMART" id="SM00248">
    <property type="entry name" value="ANK"/>
    <property type="match status" value="5"/>
</dbReference>
<feature type="compositionally biased region" description="Polar residues" evidence="9">
    <location>
        <begin position="1388"/>
        <end position="1427"/>
    </location>
</feature>
<dbReference type="GO" id="GO:0044231">
    <property type="term" value="C:host cell presynaptic membrane"/>
    <property type="evidence" value="ECO:0007669"/>
    <property type="project" value="UniProtKB-KW"/>
</dbReference>
<feature type="domain" description="SH3" evidence="10">
    <location>
        <begin position="1013"/>
        <end position="1081"/>
    </location>
</feature>
<dbReference type="GO" id="GO:0014069">
    <property type="term" value="C:postsynaptic density"/>
    <property type="evidence" value="ECO:0007669"/>
    <property type="project" value="TreeGrafter"/>
</dbReference>
<feature type="compositionally biased region" description="Polar residues" evidence="9">
    <location>
        <begin position="1262"/>
        <end position="1298"/>
    </location>
</feature>
<evidence type="ECO:0000259" key="11">
    <source>
        <dbReference type="PROSITE" id="PS50106"/>
    </source>
</evidence>
<feature type="compositionally biased region" description="Polar residues" evidence="9">
    <location>
        <begin position="1343"/>
        <end position="1355"/>
    </location>
</feature>
<name>A0A834RC91_SARSC</name>
<evidence type="ECO:0000256" key="8">
    <source>
        <dbReference type="PROSITE-ProRule" id="PRU00192"/>
    </source>
</evidence>
<sequence>MNKYFGSYRVQKHRDRRSNENQKSLISIKSISSSTSATSHPYSFSNHHYSQQSSDDLNGKKSLPNLLIDGDGSVGGDPNEFHHRHRFEIDDLHSTSRSSINHQSISKQIHRPNHSKLNYKQKFHHQFSSSSSSAVTKTTAAAASATSASKSTTLTNEKLADSLLLRSPCSSSPSPLSSVSASSSELSLIQARSSSIINANAVKFNRNHHNHHQFHHNHHHNHPHQHQPHHINNQSDVIGSDSGNSSLNTIDSDSQKSVNSGSITIVNEDHYRRDQNSHDDFDHDDVDDKVIPLNSETNQLEHQEINRKNHPNAFLNNGLIGPSGSVDDVNQIHFNDHCRDLDVDVDLNHQDDDNTISDVVDYDDADDDDERNCLLLNVFVPEAHSEFDITCSNDQSIWLVKKTLIERCSEHEIFQQNNLKQQIQFLNYGLFSNRLGLFLDEEQTLLEFLHDHPTLLWYYHHHNHHHHQNHHHYHCGDIGETFLSSSHKQDNLLARDERYKAAISQRHNQQRNLQANLLRCDHCISSSSHHQTYRREKFILELEFIYKQRTKGYGAIMSTLPLASATRKKRKRSRLINQIQNGNVEKLSKILVDCDPNFIDENSGETPLSLAASQPGSVSNNVVQQLLVALVNGGAMLDFRTKDGRTALHAAVKKSNFIALKTLLDLGASPNYLDSNGLTPLYYTVIYKANIKLAQLLLYEHAQHGITDQHGWQEIHHASKLGLVQHLEQLLFYGCDMNCRIVGSGNTSLHVAAINDQMECARILLLRGCDTSIVNNSHQNAHQVAVIAANMALADFIKNHKPENVAPYRDKPRFNPARRPQNSIIKTDTPSKQHLTLAAKLLSVEMNGASSALDHRSISPSAISQFTNNTTTTSSGVCCDDDDDNNNNNNNNENNDNYNKNNDRTIGKYPPPPLSPPSIASQEKNDESILDSSVRINQKHPNGTENENNLGNKNLNSFDGDIERNNQTDQIQNDVEREEGDEDYDDGDDDDDAISNGNRIISQSESEDSGVFSPGMIVKAISDYNSGDPSHMQLRRNDHVLLLHSDHSPPTIASQKLLLGRRCLDNVEGYFPACCVEKIKPIKENGDCRVEGRRNLKMKNLQSATLPTRGRRGARKSYLDKNVTRQYQDRTVTLLRGSKGFGFVLRGAKDSSPILTKQLMQQGSQMPLIGLQYFDEIESGGVADAAGLKRGDFLLAVNDVDVRHMSHEKVVQLIRQSGDKVTMMIATPVPKQLVSILKKKSSNEAGQTNAKALPSLSHRHQASPSKLSQSTLTNGDQLGSNRSQMQMSQSVYASFTQNPSRTVKAPPPAPPKRDPSTTLSTNSRQRARSLVVASEVRSAHNQSIDLINSSTNQSKAMMIDGSSNNENNEDSRMKKDLNGQKSSKRDSCTMSPPRSPLHLNSTTAKQTTIENGKQISTFSSQNGTQRPNIPEPDYSSCDEDDARPKTDENKNEQRKDLNDNNRKNAEKIKFTTKATVVLKSTSPAPHRPSNLDASKMDEINGDLPPPPSPPSSQNIFDELKEQSAKITSAARLRLKAQENNSESIVEKTHSSNVKKNIAELEKRLNGTSIKDILENQIRMSRSCLDELASGQIQQSQTLNEVKKAVQMRQNKPSTANNDTNDLRRNSAIISAMAEKVAAVNQLIAEQQQIQQLKSGSKSLNSSPIPIGIGKLSSSQINAGSVGSSSTVVVQKPIALHHPNSSVMVPSGSATLQHHRRCVTVCEDPIKNVHLQQQHQQMRSKLIGTGNSVMMVAGNQSTLPKFVQNKTNQSASLSESTNLVQNLVQTKIQPNQPATNSIDVVPPPPEFAALMPILNRSTNVVASQQSKLTQNLQTQPLSQSGTSGQIVPQSSHQHHHHHHHHHHQLQQHHNHHQTTQIPSSITTTTDSSSTKSQVSIDACKTDSSVFHSILNHHHQQQHDHLLQTLSIDSR</sequence>
<feature type="compositionally biased region" description="Basic residues" evidence="9">
    <location>
        <begin position="1851"/>
        <end position="1871"/>
    </location>
</feature>
<feature type="compositionally biased region" description="Low complexity" evidence="9">
    <location>
        <begin position="943"/>
        <end position="956"/>
    </location>
</feature>
<evidence type="ECO:0000256" key="7">
    <source>
        <dbReference type="PROSITE-ProRule" id="PRU00023"/>
    </source>
</evidence>
<dbReference type="GO" id="GO:0030160">
    <property type="term" value="F:synaptic receptor adaptor activity"/>
    <property type="evidence" value="ECO:0007669"/>
    <property type="project" value="TreeGrafter"/>
</dbReference>
<keyword evidence="7" id="KW-0040">ANK repeat</keyword>
<feature type="compositionally biased region" description="Polar residues" evidence="9">
    <location>
        <begin position="1472"/>
        <end position="1483"/>
    </location>
</feature>
<evidence type="ECO:0000313" key="13">
    <source>
        <dbReference type="EnsemblMetazoa" id="KAF7492846.1"/>
    </source>
</evidence>
<dbReference type="SUPFAM" id="SSF50156">
    <property type="entry name" value="PDZ domain-like"/>
    <property type="match status" value="1"/>
</dbReference>
<dbReference type="GO" id="GO:0044218">
    <property type="term" value="C:other organism cell membrane"/>
    <property type="evidence" value="ECO:0007669"/>
    <property type="project" value="UniProtKB-KW"/>
</dbReference>
<feature type="compositionally biased region" description="Polar residues" evidence="9">
    <location>
        <begin position="930"/>
        <end position="941"/>
    </location>
</feature>
<proteinExistence type="predicted"/>
<feature type="compositionally biased region" description="Basic and acidic residues" evidence="9">
    <location>
        <begin position="1369"/>
        <end position="1387"/>
    </location>
</feature>
<dbReference type="Gene3D" id="1.25.40.20">
    <property type="entry name" value="Ankyrin repeat-containing domain"/>
    <property type="match status" value="1"/>
</dbReference>
<feature type="repeat" description="ANK" evidence="7">
    <location>
        <begin position="744"/>
        <end position="776"/>
    </location>
</feature>
<feature type="compositionally biased region" description="Low complexity" evidence="9">
    <location>
        <begin position="1872"/>
        <end position="1888"/>
    </location>
</feature>
<feature type="region of interest" description="Disordered" evidence="9">
    <location>
        <begin position="1"/>
        <end position="113"/>
    </location>
</feature>
<feature type="repeat" description="ANK" evidence="7">
    <location>
        <begin position="643"/>
        <end position="675"/>
    </location>
</feature>
<feature type="region of interest" description="Disordered" evidence="9">
    <location>
        <begin position="1824"/>
        <end position="1888"/>
    </location>
</feature>
<dbReference type="InterPro" id="IPR002110">
    <property type="entry name" value="Ankyrin_rpt"/>
</dbReference>
<dbReference type="InterPro" id="IPR001478">
    <property type="entry name" value="PDZ"/>
</dbReference>
<dbReference type="InterPro" id="IPR036028">
    <property type="entry name" value="SH3-like_dom_sf"/>
</dbReference>
<dbReference type="SUPFAM" id="SSF48403">
    <property type="entry name" value="Ankyrin repeat"/>
    <property type="match status" value="1"/>
</dbReference>
<gene>
    <name evidence="12" type="ORF">SSS_8119</name>
</gene>
<keyword evidence="6" id="KW-0472">Membrane</keyword>
<dbReference type="GO" id="GO:0035255">
    <property type="term" value="F:ionotropic glutamate receptor binding"/>
    <property type="evidence" value="ECO:0007669"/>
    <property type="project" value="TreeGrafter"/>
</dbReference>
<feature type="compositionally biased region" description="Low complexity" evidence="9">
    <location>
        <begin position="24"/>
        <end position="45"/>
    </location>
</feature>
<keyword evidence="5" id="KW-0800">Toxin</keyword>
<feature type="domain" description="PDZ" evidence="11">
    <location>
        <begin position="1131"/>
        <end position="1229"/>
    </location>
</feature>
<dbReference type="PROSITE" id="PS50106">
    <property type="entry name" value="PDZ"/>
    <property type="match status" value="1"/>
</dbReference>
<dbReference type="InterPro" id="IPR051569">
    <property type="entry name" value="SHANK"/>
</dbReference>
<dbReference type="PROSITE" id="PS50002">
    <property type="entry name" value="SH3"/>
    <property type="match status" value="1"/>
</dbReference>
<evidence type="ECO:0000313" key="14">
    <source>
        <dbReference type="Proteomes" id="UP000070412"/>
    </source>
</evidence>
<accession>A0A834RC91</accession>
<reference evidence="13" key="3">
    <citation type="submission" date="2022-06" db="UniProtKB">
        <authorList>
            <consortium name="EnsemblMetazoa"/>
        </authorList>
    </citation>
    <scope>IDENTIFICATION</scope>
</reference>
<feature type="compositionally biased region" description="Low complexity" evidence="9">
    <location>
        <begin position="886"/>
        <end position="900"/>
    </location>
</feature>
<keyword evidence="5" id="KW-0638">Presynaptic neurotoxin</keyword>
<keyword evidence="3" id="KW-0268">Exocytosis</keyword>
<feature type="compositionally biased region" description="Polar residues" evidence="9">
    <location>
        <begin position="95"/>
        <end position="107"/>
    </location>
</feature>
<feature type="compositionally biased region" description="Polar residues" evidence="9">
    <location>
        <begin position="1824"/>
        <end position="1850"/>
    </location>
</feature>
<feature type="region of interest" description="Disordered" evidence="9">
    <location>
        <begin position="211"/>
        <end position="288"/>
    </location>
</feature>
<feature type="region of interest" description="Disordered" evidence="9">
    <location>
        <begin position="804"/>
        <end position="831"/>
    </location>
</feature>
<dbReference type="InterPro" id="IPR001452">
    <property type="entry name" value="SH3_domain"/>
</dbReference>
<keyword evidence="2 8" id="KW-0728">SH3 domain</keyword>
<dbReference type="GO" id="GO:0045211">
    <property type="term" value="C:postsynaptic membrane"/>
    <property type="evidence" value="ECO:0007669"/>
    <property type="project" value="TreeGrafter"/>
</dbReference>
<comment type="subcellular location">
    <subcellularLocation>
        <location evidence="1">Target cell membrane</location>
    </subcellularLocation>
</comment>
<dbReference type="Proteomes" id="UP000070412">
    <property type="component" value="Unassembled WGS sequence"/>
</dbReference>
<dbReference type="PANTHER" id="PTHR24135">
    <property type="entry name" value="SH3 AND MULTIPLE ANKYRIN REPEAT DOMAINS PROTEIN"/>
    <property type="match status" value="1"/>
</dbReference>
<reference evidence="12" key="2">
    <citation type="submission" date="2020-01" db="EMBL/GenBank/DDBJ databases">
        <authorList>
            <person name="Korhonen P.K.K."/>
            <person name="Guangxu M.G."/>
            <person name="Wang T.W."/>
            <person name="Stroehlein A.J.S."/>
            <person name="Young N.D."/>
            <person name="Ang C.-S.A."/>
            <person name="Fernando D.W.F."/>
            <person name="Lu H.L."/>
            <person name="Taylor S.T."/>
            <person name="Ehtesham M.E.M."/>
            <person name="Najaraj S.H.N."/>
            <person name="Harsha G.H.G."/>
            <person name="Madugundu A.M."/>
            <person name="Renuse S.R."/>
            <person name="Holt D.H."/>
            <person name="Pandey A.P."/>
            <person name="Papenfuss A.P."/>
            <person name="Gasser R.B.G."/>
            <person name="Fischer K.F."/>
        </authorList>
    </citation>
    <scope>NUCLEOTIDE SEQUENCE</scope>
    <source>
        <strain evidence="12">SSS_KF_BRIS2020</strain>
    </source>
</reference>
<evidence type="ECO:0000256" key="2">
    <source>
        <dbReference type="ARBA" id="ARBA00022443"/>
    </source>
</evidence>
<feature type="compositionally biased region" description="Basic and acidic residues" evidence="9">
    <location>
        <begin position="267"/>
        <end position="288"/>
    </location>
</feature>
<feature type="region of interest" description="Disordered" evidence="9">
    <location>
        <begin position="864"/>
        <end position="997"/>
    </location>
</feature>
<evidence type="ECO:0000256" key="4">
    <source>
        <dbReference type="ARBA" id="ARBA00022537"/>
    </source>
</evidence>
<evidence type="ECO:0000256" key="5">
    <source>
        <dbReference type="ARBA" id="ARBA00023028"/>
    </source>
</evidence>
<feature type="compositionally biased region" description="Basic and acidic residues" evidence="9">
    <location>
        <begin position="1442"/>
        <end position="1469"/>
    </location>
</feature>
<dbReference type="SUPFAM" id="SSF50044">
    <property type="entry name" value="SH3-domain"/>
    <property type="match status" value="1"/>
</dbReference>
<evidence type="ECO:0000313" key="12">
    <source>
        <dbReference type="EMBL" id="KAF7492846.1"/>
    </source>
</evidence>
<dbReference type="InterPro" id="IPR036034">
    <property type="entry name" value="PDZ_sf"/>
</dbReference>
<evidence type="ECO:0000256" key="3">
    <source>
        <dbReference type="ARBA" id="ARBA00022483"/>
    </source>
</evidence>
<dbReference type="PROSITE" id="PS50088">
    <property type="entry name" value="ANK_REPEAT"/>
    <property type="match status" value="2"/>
</dbReference>
<feature type="compositionally biased region" description="Basic and acidic residues" evidence="9">
    <location>
        <begin position="804"/>
        <end position="813"/>
    </location>
</feature>
<feature type="compositionally biased region" description="Basic residues" evidence="9">
    <location>
        <begin position="211"/>
        <end position="229"/>
    </location>
</feature>
<dbReference type="GO" id="GO:0043197">
    <property type="term" value="C:dendritic spine"/>
    <property type="evidence" value="ECO:0007669"/>
    <property type="project" value="TreeGrafter"/>
</dbReference>
<feature type="compositionally biased region" description="Acidic residues" evidence="9">
    <location>
        <begin position="976"/>
        <end position="993"/>
    </location>
</feature>
<evidence type="ECO:0000256" key="9">
    <source>
        <dbReference type="SAM" id="MobiDB-lite"/>
    </source>
</evidence>
<protein>
    <submittedName>
        <fullName evidence="12">SH3 and multiple ankyrin repeat domains protein 3</fullName>
    </submittedName>
</protein>
<feature type="compositionally biased region" description="Polar residues" evidence="9">
    <location>
        <begin position="820"/>
        <end position="831"/>
    </location>
</feature>
<keyword evidence="4" id="KW-1052">Target cell membrane</keyword>
<feature type="region of interest" description="Disordered" evidence="9">
    <location>
        <begin position="1343"/>
        <end position="1511"/>
    </location>
</feature>
<dbReference type="PANTHER" id="PTHR24135:SF28">
    <property type="entry name" value="LD13733P"/>
    <property type="match status" value="1"/>
</dbReference>
<dbReference type="EMBL" id="WVUK01000056">
    <property type="protein sequence ID" value="KAF7492846.1"/>
    <property type="molecule type" value="Genomic_DNA"/>
</dbReference>
<dbReference type="InterPro" id="IPR036770">
    <property type="entry name" value="Ankyrin_rpt-contain_sf"/>
</dbReference>
<dbReference type="Pfam" id="PF12796">
    <property type="entry name" value="Ank_2"/>
    <property type="match status" value="2"/>
</dbReference>
<evidence type="ECO:0000259" key="10">
    <source>
        <dbReference type="PROSITE" id="PS50002"/>
    </source>
</evidence>
<feature type="compositionally biased region" description="Polar residues" evidence="9">
    <location>
        <begin position="46"/>
        <end position="56"/>
    </location>
</feature>
<feature type="region of interest" description="Disordered" evidence="9">
    <location>
        <begin position="1245"/>
        <end position="1328"/>
    </location>
</feature>
<evidence type="ECO:0000256" key="6">
    <source>
        <dbReference type="ARBA" id="ARBA00023298"/>
    </source>
</evidence>
<dbReference type="OrthoDB" id="445896at2759"/>
<keyword evidence="5" id="KW-0528">Neurotoxin</keyword>
<dbReference type="SMART" id="SM00326">
    <property type="entry name" value="SH3"/>
    <property type="match status" value="1"/>
</dbReference>
<dbReference type="PROSITE" id="PS50297">
    <property type="entry name" value="ANK_REP_REGION"/>
    <property type="match status" value="2"/>
</dbReference>
<dbReference type="EnsemblMetazoa" id="SSS_8119s_mrna">
    <property type="protein sequence ID" value="KAF7492846.1"/>
    <property type="gene ID" value="SSS_8119"/>
</dbReference>
<keyword evidence="14" id="KW-1185">Reference proteome</keyword>
<organism evidence="12">
    <name type="scientific">Sarcoptes scabiei</name>
    <name type="common">Itch mite</name>
    <name type="synonym">Acarus scabiei</name>
    <dbReference type="NCBI Taxonomy" id="52283"/>
    <lineage>
        <taxon>Eukaryota</taxon>
        <taxon>Metazoa</taxon>
        <taxon>Ecdysozoa</taxon>
        <taxon>Arthropoda</taxon>
        <taxon>Chelicerata</taxon>
        <taxon>Arachnida</taxon>
        <taxon>Acari</taxon>
        <taxon>Acariformes</taxon>
        <taxon>Sarcoptiformes</taxon>
        <taxon>Astigmata</taxon>
        <taxon>Psoroptidia</taxon>
        <taxon>Sarcoptoidea</taxon>
        <taxon>Sarcoptidae</taxon>
        <taxon>Sarcoptinae</taxon>
        <taxon>Sarcoptes</taxon>
    </lineage>
</organism>